<organism evidence="3 4">
    <name type="scientific">SAR86 cluster bacterium</name>
    <dbReference type="NCBI Taxonomy" id="2030880"/>
    <lineage>
        <taxon>Bacteria</taxon>
        <taxon>Pseudomonadati</taxon>
        <taxon>Pseudomonadota</taxon>
        <taxon>Gammaproteobacteria</taxon>
        <taxon>SAR86 cluster</taxon>
    </lineage>
</organism>
<proteinExistence type="predicted"/>
<dbReference type="Proteomes" id="UP000228987">
    <property type="component" value="Unassembled WGS sequence"/>
</dbReference>
<dbReference type="InterPro" id="IPR033756">
    <property type="entry name" value="YlxH/NBP35"/>
</dbReference>
<protein>
    <submittedName>
        <fullName evidence="3">Cobyrinic acid a,c-diamide synthase</fullName>
    </submittedName>
</protein>
<dbReference type="Pfam" id="PF10609">
    <property type="entry name" value="ParA"/>
    <property type="match status" value="1"/>
</dbReference>
<dbReference type="Gene3D" id="3.40.50.300">
    <property type="entry name" value="P-loop containing nucleotide triphosphate hydrolases"/>
    <property type="match status" value="1"/>
</dbReference>
<keyword evidence="1" id="KW-0547">Nucleotide-binding</keyword>
<evidence type="ECO:0000256" key="1">
    <source>
        <dbReference type="ARBA" id="ARBA00022741"/>
    </source>
</evidence>
<dbReference type="InterPro" id="IPR025501">
    <property type="entry name" value="MinD_FleN"/>
</dbReference>
<dbReference type="InterPro" id="IPR033875">
    <property type="entry name" value="FlhG"/>
</dbReference>
<dbReference type="GO" id="GO:0051782">
    <property type="term" value="P:negative regulation of cell division"/>
    <property type="evidence" value="ECO:0007669"/>
    <property type="project" value="TreeGrafter"/>
</dbReference>
<name>A0A2A5CAD8_9GAMM</name>
<dbReference type="CDD" id="cd02038">
    <property type="entry name" value="FlhG-like"/>
    <property type="match status" value="1"/>
</dbReference>
<comment type="caution">
    <text evidence="3">The sequence shown here is derived from an EMBL/GenBank/DDBJ whole genome shotgun (WGS) entry which is preliminary data.</text>
</comment>
<dbReference type="PANTHER" id="PTHR43384:SF4">
    <property type="entry name" value="CELLULOSE BIOSYNTHESIS PROTEIN BCSQ-RELATED"/>
    <property type="match status" value="1"/>
</dbReference>
<dbReference type="GO" id="GO:0005524">
    <property type="term" value="F:ATP binding"/>
    <property type="evidence" value="ECO:0007669"/>
    <property type="project" value="UniProtKB-KW"/>
</dbReference>
<dbReference type="GO" id="GO:0005829">
    <property type="term" value="C:cytosol"/>
    <property type="evidence" value="ECO:0007669"/>
    <property type="project" value="TreeGrafter"/>
</dbReference>
<dbReference type="InterPro" id="IPR027417">
    <property type="entry name" value="P-loop_NTPase"/>
</dbReference>
<evidence type="ECO:0000313" key="4">
    <source>
        <dbReference type="Proteomes" id="UP000228987"/>
    </source>
</evidence>
<dbReference type="GO" id="GO:0009898">
    <property type="term" value="C:cytoplasmic side of plasma membrane"/>
    <property type="evidence" value="ECO:0007669"/>
    <property type="project" value="TreeGrafter"/>
</dbReference>
<sequence length="284" mass="30545">MIQNKPVKVIAVSSGKGGVGKTNISANLAAALAKNGQSVLLMDADLGMANIDIMFGIKPKHDLSHVISGERSLQEIILYGPLGIKIIPASSGIGKMAELSAFELGNLVRAFDQLESEVDVLIIDTAAGISNSVISFSKAAQEIFVVVCDEPASVTDAYALIKVLNREHGVKKFQVIANMVNGSGHGKKIYAKLSRVTEKYLNISLGYLGAIPMDEKLRKAVKEQKLVVERYPASAATISFFQLAQRVIDLPLAASSNGFLEFFIERSMFANSAINDRINIGSYQ</sequence>
<gene>
    <name evidence="3" type="ORF">COA71_09455</name>
</gene>
<reference evidence="4" key="1">
    <citation type="submission" date="2017-08" db="EMBL/GenBank/DDBJ databases">
        <title>A dynamic microbial community with high functional redundancy inhabits the cold, oxic subseafloor aquifer.</title>
        <authorList>
            <person name="Tully B.J."/>
            <person name="Wheat C.G."/>
            <person name="Glazer B.T."/>
            <person name="Huber J.A."/>
        </authorList>
    </citation>
    <scope>NUCLEOTIDE SEQUENCE [LARGE SCALE GENOMIC DNA]</scope>
</reference>
<dbReference type="AlphaFoldDB" id="A0A2A5CAD8"/>
<accession>A0A2A5CAD8</accession>
<evidence type="ECO:0000256" key="2">
    <source>
        <dbReference type="ARBA" id="ARBA00022840"/>
    </source>
</evidence>
<dbReference type="InterPro" id="IPR050625">
    <property type="entry name" value="ParA/MinD_ATPase"/>
</dbReference>
<dbReference type="PANTHER" id="PTHR43384">
    <property type="entry name" value="SEPTUM SITE-DETERMINING PROTEIN MIND HOMOLOG, CHLOROPLASTIC-RELATED"/>
    <property type="match status" value="1"/>
</dbReference>
<dbReference type="SUPFAM" id="SSF52540">
    <property type="entry name" value="P-loop containing nucleoside triphosphate hydrolases"/>
    <property type="match status" value="1"/>
</dbReference>
<evidence type="ECO:0000313" key="3">
    <source>
        <dbReference type="EMBL" id="PCJ40819.1"/>
    </source>
</evidence>
<dbReference type="PIRSF" id="PIRSF003092">
    <property type="entry name" value="MinD"/>
    <property type="match status" value="1"/>
</dbReference>
<dbReference type="GO" id="GO:0016887">
    <property type="term" value="F:ATP hydrolysis activity"/>
    <property type="evidence" value="ECO:0007669"/>
    <property type="project" value="TreeGrafter"/>
</dbReference>
<keyword evidence="2" id="KW-0067">ATP-binding</keyword>
<dbReference type="EMBL" id="NVWI01000007">
    <property type="protein sequence ID" value="PCJ40819.1"/>
    <property type="molecule type" value="Genomic_DNA"/>
</dbReference>